<keyword evidence="2" id="KW-1185">Reference proteome</keyword>
<gene>
    <name evidence="1" type="ORF">GDO81_027420</name>
</gene>
<organism evidence="1 2">
    <name type="scientific">Engystomops pustulosus</name>
    <name type="common">Tungara frog</name>
    <name type="synonym">Physalaemus pustulosus</name>
    <dbReference type="NCBI Taxonomy" id="76066"/>
    <lineage>
        <taxon>Eukaryota</taxon>
        <taxon>Metazoa</taxon>
        <taxon>Chordata</taxon>
        <taxon>Craniata</taxon>
        <taxon>Vertebrata</taxon>
        <taxon>Euteleostomi</taxon>
        <taxon>Amphibia</taxon>
        <taxon>Batrachia</taxon>
        <taxon>Anura</taxon>
        <taxon>Neobatrachia</taxon>
        <taxon>Hyloidea</taxon>
        <taxon>Leptodactylidae</taxon>
        <taxon>Leiuperinae</taxon>
        <taxon>Engystomops</taxon>
    </lineage>
</organism>
<accession>A0AAV6Z3Z2</accession>
<evidence type="ECO:0000313" key="2">
    <source>
        <dbReference type="Proteomes" id="UP000824782"/>
    </source>
</evidence>
<evidence type="ECO:0000313" key="1">
    <source>
        <dbReference type="EMBL" id="KAG8542114.1"/>
    </source>
</evidence>
<protein>
    <submittedName>
        <fullName evidence="1">Uncharacterized protein</fullName>
    </submittedName>
</protein>
<dbReference type="EMBL" id="WNYA01005645">
    <property type="protein sequence ID" value="KAG8542114.1"/>
    <property type="molecule type" value="Genomic_DNA"/>
</dbReference>
<name>A0AAV6Z3Z2_ENGPU</name>
<comment type="caution">
    <text evidence="1">The sequence shown here is derived from an EMBL/GenBank/DDBJ whole genome shotgun (WGS) entry which is preliminary data.</text>
</comment>
<reference evidence="1" key="1">
    <citation type="thesis" date="2020" institute="ProQuest LLC" country="789 East Eisenhower Parkway, Ann Arbor, MI, USA">
        <title>Comparative Genomics and Chromosome Evolution.</title>
        <authorList>
            <person name="Mudd A.B."/>
        </authorList>
    </citation>
    <scope>NUCLEOTIDE SEQUENCE</scope>
    <source>
        <strain evidence="1">237g6f4</strain>
        <tissue evidence="1">Blood</tissue>
    </source>
</reference>
<sequence length="112" mass="12623">MSSLGSHPHIELHGTSIEMTSVGHTPEKTLSYPAMTKNQINVSESFRSRNCFTKHFNKFYQKLLKVNMSSSPNWIKSTTYPVLIWISSSHLPRETGPLVEVSACVIVHNPCH</sequence>
<proteinExistence type="predicted"/>
<dbReference type="Proteomes" id="UP000824782">
    <property type="component" value="Unassembled WGS sequence"/>
</dbReference>
<dbReference type="AlphaFoldDB" id="A0AAV6Z3Z2"/>